<protein>
    <submittedName>
        <fullName evidence="3">HD-GYP domain-containing protein</fullName>
    </submittedName>
</protein>
<evidence type="ECO:0000313" key="3">
    <source>
        <dbReference type="EMBL" id="PSR31579.1"/>
    </source>
</evidence>
<dbReference type="InterPro" id="IPR006674">
    <property type="entry name" value="HD_domain"/>
</dbReference>
<dbReference type="SUPFAM" id="SSF109604">
    <property type="entry name" value="HD-domain/PDEase-like"/>
    <property type="match status" value="1"/>
</dbReference>
<dbReference type="NCBIfam" id="TIGR00277">
    <property type="entry name" value="HDIG"/>
    <property type="match status" value="1"/>
</dbReference>
<evidence type="ECO:0000313" key="4">
    <source>
        <dbReference type="Proteomes" id="UP000242972"/>
    </source>
</evidence>
<dbReference type="InterPro" id="IPR006675">
    <property type="entry name" value="HDIG_dom"/>
</dbReference>
<evidence type="ECO:0000259" key="1">
    <source>
        <dbReference type="PROSITE" id="PS51831"/>
    </source>
</evidence>
<dbReference type="PROSITE" id="PS51832">
    <property type="entry name" value="HD_GYP"/>
    <property type="match status" value="1"/>
</dbReference>
<feature type="domain" description="HD" evidence="1">
    <location>
        <begin position="11"/>
        <end position="133"/>
    </location>
</feature>
<dbReference type="PANTHER" id="PTHR43155">
    <property type="entry name" value="CYCLIC DI-GMP PHOSPHODIESTERASE PA4108-RELATED"/>
    <property type="match status" value="1"/>
</dbReference>
<dbReference type="InterPro" id="IPR037522">
    <property type="entry name" value="HD_GYP_dom"/>
</dbReference>
<feature type="non-terminal residue" evidence="3">
    <location>
        <position position="1"/>
    </location>
</feature>
<proteinExistence type="predicted"/>
<dbReference type="EMBL" id="PXYW01000062">
    <property type="protein sequence ID" value="PSR31579.1"/>
    <property type="molecule type" value="Genomic_DNA"/>
</dbReference>
<dbReference type="InterPro" id="IPR003607">
    <property type="entry name" value="HD/PDEase_dom"/>
</dbReference>
<dbReference type="Pfam" id="PF13487">
    <property type="entry name" value="HD_5"/>
    <property type="match status" value="1"/>
</dbReference>
<organism evidence="3 4">
    <name type="scientific">Sulfobacillus benefaciens</name>
    <dbReference type="NCBI Taxonomy" id="453960"/>
    <lineage>
        <taxon>Bacteria</taxon>
        <taxon>Bacillati</taxon>
        <taxon>Bacillota</taxon>
        <taxon>Clostridia</taxon>
        <taxon>Eubacteriales</taxon>
        <taxon>Clostridiales Family XVII. Incertae Sedis</taxon>
        <taxon>Sulfobacillus</taxon>
    </lineage>
</organism>
<comment type="caution">
    <text evidence="3">The sequence shown here is derived from an EMBL/GenBank/DDBJ whole genome shotgun (WGS) entry which is preliminary data.</text>
</comment>
<gene>
    <name evidence="3" type="ORF">C7B46_16715</name>
</gene>
<sequence>LAALDAKDPYTYGHSMRVGHYGMLLAQHMEMPEDQVEGVRFAGMLHDIGKMGTPEHILNKPGRLNMDEIMIMQRHPIVGSAILAQIQMQGCAAKGVLHHHERWDGTGYPDNLRGEEIPIETRIISVVDAYDAMTSDRPYRRAMPHDAAIAEIRAGSGIQFDPTVVDKFLEIAEHNDLSRTEGSSHGWDMTPSFFSRLLRKGTTQSG</sequence>
<dbReference type="SMART" id="SM00471">
    <property type="entry name" value="HDc"/>
    <property type="match status" value="1"/>
</dbReference>
<dbReference type="CDD" id="cd00077">
    <property type="entry name" value="HDc"/>
    <property type="match status" value="1"/>
</dbReference>
<reference evidence="3 4" key="1">
    <citation type="journal article" date="2014" name="BMC Genomics">
        <title>Comparison of environmental and isolate Sulfobacillus genomes reveals diverse carbon, sulfur, nitrogen, and hydrogen metabolisms.</title>
        <authorList>
            <person name="Justice N.B."/>
            <person name="Norman A."/>
            <person name="Brown C.T."/>
            <person name="Singh A."/>
            <person name="Thomas B.C."/>
            <person name="Banfield J.F."/>
        </authorList>
    </citation>
    <scope>NUCLEOTIDE SEQUENCE [LARGE SCALE GENOMIC DNA]</scope>
    <source>
        <strain evidence="3">AMDSBA4</strain>
    </source>
</reference>
<name>A0A2T2XAR0_9FIRM</name>
<feature type="domain" description="HD-GYP" evidence="2">
    <location>
        <begin position="1"/>
        <end position="184"/>
    </location>
</feature>
<dbReference type="AlphaFoldDB" id="A0A2T2XAR0"/>
<evidence type="ECO:0000259" key="2">
    <source>
        <dbReference type="PROSITE" id="PS51832"/>
    </source>
</evidence>
<dbReference type="Gene3D" id="1.10.3210.10">
    <property type="entry name" value="Hypothetical protein af1432"/>
    <property type="match status" value="1"/>
</dbReference>
<dbReference type="Proteomes" id="UP000242972">
    <property type="component" value="Unassembled WGS sequence"/>
</dbReference>
<dbReference type="PROSITE" id="PS51831">
    <property type="entry name" value="HD"/>
    <property type="match status" value="1"/>
</dbReference>
<accession>A0A2T2XAR0</accession>
<dbReference type="PANTHER" id="PTHR43155:SF2">
    <property type="entry name" value="CYCLIC DI-GMP PHOSPHODIESTERASE PA4108"/>
    <property type="match status" value="1"/>
</dbReference>